<dbReference type="Proteomes" id="UP000477070">
    <property type="component" value="Unassembled WGS sequence"/>
</dbReference>
<dbReference type="EMBL" id="QBIU01000001">
    <property type="protein sequence ID" value="MWV68596.1"/>
    <property type="molecule type" value="Genomic_DNA"/>
</dbReference>
<evidence type="ECO:0000313" key="1">
    <source>
        <dbReference type="EMBL" id="MWV68596.1"/>
    </source>
</evidence>
<proteinExistence type="predicted"/>
<dbReference type="AlphaFoldDB" id="A0A6L7DEA4"/>
<protein>
    <submittedName>
        <fullName evidence="1">Uncharacterized protein</fullName>
    </submittedName>
</protein>
<reference evidence="1 2" key="1">
    <citation type="submission" date="2019-12" db="EMBL/GenBank/DDBJ databases">
        <title>Multi-Generational Helicobacter saguini Isolates.</title>
        <authorList>
            <person name="Mannion A."/>
            <person name="Shen Z."/>
            <person name="Fox J.G."/>
        </authorList>
    </citation>
    <scope>NUCLEOTIDE SEQUENCE [LARGE SCALE GENOMIC DNA]</scope>
    <source>
        <strain evidence="2">16-048 (F4)</strain>
    </source>
</reference>
<comment type="caution">
    <text evidence="1">The sequence shown here is derived from an EMBL/GenBank/DDBJ whole genome shotgun (WGS) entry which is preliminary data.</text>
</comment>
<dbReference type="RefSeq" id="WP_160659257.1">
    <property type="nucleotide sequence ID" value="NZ_QBIU01000001.1"/>
</dbReference>
<name>A0A6L7DEA4_9HELI</name>
<organism evidence="1 2">
    <name type="scientific">Helicobacter saguini</name>
    <dbReference type="NCBI Taxonomy" id="1548018"/>
    <lineage>
        <taxon>Bacteria</taxon>
        <taxon>Pseudomonadati</taxon>
        <taxon>Campylobacterota</taxon>
        <taxon>Epsilonproteobacteria</taxon>
        <taxon>Campylobacterales</taxon>
        <taxon>Helicobacteraceae</taxon>
        <taxon>Helicobacter</taxon>
    </lineage>
</organism>
<sequence>MSFLRNIYCFVFVGVICVHNVFATNGGGNLDSNVFIELTSPCWIKRIL</sequence>
<evidence type="ECO:0000313" key="2">
    <source>
        <dbReference type="Proteomes" id="UP000477070"/>
    </source>
</evidence>
<gene>
    <name evidence="1" type="ORF">DCO61_00750</name>
</gene>
<accession>A0A6L7DEA4</accession>